<evidence type="ECO:0000313" key="2">
    <source>
        <dbReference type="Proteomes" id="UP000255234"/>
    </source>
</evidence>
<sequence length="93" mass="10858">MNFTDIMNDMDIKEYVTETAKAALLVWLKDTMLPQVKDFVEKYKAELKSSSKEETGWNKFRDAIFLPLVFNACIWLFETALNKIVEKTATEKE</sequence>
<evidence type="ECO:0000313" key="1">
    <source>
        <dbReference type="EMBL" id="STY71103.1"/>
    </source>
</evidence>
<organism evidence="1 2">
    <name type="scientific">Megamonas hypermegale</name>
    <dbReference type="NCBI Taxonomy" id="158847"/>
    <lineage>
        <taxon>Bacteria</taxon>
        <taxon>Bacillati</taxon>
        <taxon>Bacillota</taxon>
        <taxon>Negativicutes</taxon>
        <taxon>Selenomonadales</taxon>
        <taxon>Selenomonadaceae</taxon>
        <taxon>Megamonas</taxon>
    </lineage>
</organism>
<dbReference type="Proteomes" id="UP000255234">
    <property type="component" value="Unassembled WGS sequence"/>
</dbReference>
<proteinExistence type="predicted"/>
<protein>
    <submittedName>
        <fullName evidence="1">Uncharacterized protein</fullName>
    </submittedName>
</protein>
<gene>
    <name evidence="1" type="ORF">NCTC10571_01255</name>
</gene>
<name>A0A378NRU0_9FIRM</name>
<reference evidence="1 2" key="1">
    <citation type="submission" date="2018-06" db="EMBL/GenBank/DDBJ databases">
        <authorList>
            <consortium name="Pathogen Informatics"/>
            <person name="Doyle S."/>
        </authorList>
    </citation>
    <scope>NUCLEOTIDE SEQUENCE [LARGE SCALE GENOMIC DNA]</scope>
    <source>
        <strain evidence="1 2">NCTC10571</strain>
    </source>
</reference>
<dbReference type="RefSeq" id="WP_115151479.1">
    <property type="nucleotide sequence ID" value="NZ_UGPP01000001.1"/>
</dbReference>
<dbReference type="AlphaFoldDB" id="A0A378NRU0"/>
<accession>A0A378NRU0</accession>
<dbReference type="EMBL" id="UGPP01000001">
    <property type="protein sequence ID" value="STY71103.1"/>
    <property type="molecule type" value="Genomic_DNA"/>
</dbReference>